<feature type="transmembrane region" description="Helical" evidence="1">
    <location>
        <begin position="72"/>
        <end position="91"/>
    </location>
</feature>
<feature type="transmembrane region" description="Helical" evidence="1">
    <location>
        <begin position="48"/>
        <end position="65"/>
    </location>
</feature>
<dbReference type="EMBL" id="VXLD01000011">
    <property type="protein sequence ID" value="KAB1852899.1"/>
    <property type="molecule type" value="Genomic_DNA"/>
</dbReference>
<proteinExistence type="predicted"/>
<gene>
    <name evidence="2" type="ORF">F4W09_13665</name>
</gene>
<comment type="caution">
    <text evidence="2">The sequence shown here is derived from an EMBL/GenBank/DDBJ whole genome shotgun (WGS) entry which is preliminary data.</text>
</comment>
<keyword evidence="1" id="KW-1133">Transmembrane helix</keyword>
<protein>
    <submittedName>
        <fullName evidence="2">Uncharacterized protein</fullName>
    </submittedName>
</protein>
<feature type="transmembrane region" description="Helical" evidence="1">
    <location>
        <begin position="26"/>
        <end position="42"/>
    </location>
</feature>
<organism evidence="2 3">
    <name type="scientific">Acinetobacter tandoii</name>
    <dbReference type="NCBI Taxonomy" id="202954"/>
    <lineage>
        <taxon>Bacteria</taxon>
        <taxon>Pseudomonadati</taxon>
        <taxon>Pseudomonadota</taxon>
        <taxon>Gammaproteobacteria</taxon>
        <taxon>Moraxellales</taxon>
        <taxon>Moraxellaceae</taxon>
        <taxon>Acinetobacter</taxon>
    </lineage>
</organism>
<dbReference type="AlphaFoldDB" id="A0A5N4WBG2"/>
<evidence type="ECO:0000313" key="3">
    <source>
        <dbReference type="Proteomes" id="UP000325788"/>
    </source>
</evidence>
<dbReference type="Proteomes" id="UP000325788">
    <property type="component" value="Unassembled WGS sequence"/>
</dbReference>
<evidence type="ECO:0000313" key="2">
    <source>
        <dbReference type="EMBL" id="KAB1852899.1"/>
    </source>
</evidence>
<name>A0A5N4WBG2_9GAMM</name>
<sequence>MSFNAEQHKLFDELEKQRQHQRQMDRVLAIVFPIVAFLLTVICANMNIWSTVCTFILLWVAFWAVGIRRLPLWHWVLITLIYCLVDNFLSYGTFNRSGFSRQFGTIFIFIGIAGVGRPYFDRWLMKKK</sequence>
<evidence type="ECO:0000256" key="1">
    <source>
        <dbReference type="SAM" id="Phobius"/>
    </source>
</evidence>
<dbReference type="RefSeq" id="WP_016168520.1">
    <property type="nucleotide sequence ID" value="NZ_BBNK01000014.1"/>
</dbReference>
<reference evidence="2 3" key="1">
    <citation type="submission" date="2019-09" db="EMBL/GenBank/DDBJ databases">
        <title>Draft genome sequence of Acinetobacter tandoii W4-4-4 isolated from environmental water sample.</title>
        <authorList>
            <person name="Wee S.K."/>
            <person name="Yan B."/>
            <person name="Mustaffa S.B."/>
            <person name="Yap E.P.H."/>
        </authorList>
    </citation>
    <scope>NUCLEOTIDE SEQUENCE [LARGE SCALE GENOMIC DNA]</scope>
    <source>
        <strain evidence="2 3">W4-4-4</strain>
    </source>
</reference>
<feature type="transmembrane region" description="Helical" evidence="1">
    <location>
        <begin position="103"/>
        <end position="120"/>
    </location>
</feature>
<accession>A0A5N4WBG2</accession>
<keyword evidence="1" id="KW-0472">Membrane</keyword>
<keyword evidence="1" id="KW-0812">Transmembrane</keyword>